<comment type="caution">
    <text evidence="2">The sequence shown here is derived from an EMBL/GenBank/DDBJ whole genome shotgun (WGS) entry which is preliminary data.</text>
</comment>
<accession>A0A2N5UWZ0</accession>
<evidence type="ECO:0000256" key="1">
    <source>
        <dbReference type="SAM" id="MobiDB-lite"/>
    </source>
</evidence>
<dbReference type="AlphaFoldDB" id="A0A2N5UWZ0"/>
<dbReference type="EMBL" id="PGCJ01000160">
    <property type="protein sequence ID" value="PLW42252.1"/>
    <property type="molecule type" value="Genomic_DNA"/>
</dbReference>
<proteinExistence type="predicted"/>
<gene>
    <name evidence="2" type="ORF">PCANC_12107</name>
</gene>
<sequence>MPHLHCLPVSNSPDSPALLNVNCLTTNNREGTAVETSQAKRSTQPLAANKQSHVQVGSVRPQDRFAFGSINNVPSSNAACHSAHQEASTSDIPQRFEFQSNRLLFGHAARQMIVSPTFSLQPLFPQIGLASTTLFSLINPPTTFLFGGLFEGTLQQDVYSLHHKSNLGSPLLMIDCFKTRGLAPSPCSHALLASYKSHLIVWGGQTSPTTPVSNNRLY</sequence>
<reference evidence="2 3" key="1">
    <citation type="submission" date="2017-11" db="EMBL/GenBank/DDBJ databases">
        <title>De novo assembly and phasing of dikaryotic genomes from two isolates of Puccinia coronata f. sp. avenae, the causal agent of oat crown rust.</title>
        <authorList>
            <person name="Miller M.E."/>
            <person name="Zhang Y."/>
            <person name="Omidvar V."/>
            <person name="Sperschneider J."/>
            <person name="Schwessinger B."/>
            <person name="Raley C."/>
            <person name="Palmer J.M."/>
            <person name="Garnica D."/>
            <person name="Upadhyaya N."/>
            <person name="Rathjen J."/>
            <person name="Taylor J.M."/>
            <person name="Park R.F."/>
            <person name="Dodds P.N."/>
            <person name="Hirsch C.D."/>
            <person name="Kianian S.F."/>
            <person name="Figueroa M."/>
        </authorList>
    </citation>
    <scope>NUCLEOTIDE SEQUENCE [LARGE SCALE GENOMIC DNA]</scope>
    <source>
        <strain evidence="2">12NC29</strain>
    </source>
</reference>
<evidence type="ECO:0000313" key="3">
    <source>
        <dbReference type="Proteomes" id="UP000235388"/>
    </source>
</evidence>
<name>A0A2N5UWZ0_9BASI</name>
<protein>
    <submittedName>
        <fullName evidence="2">Uncharacterized protein</fullName>
    </submittedName>
</protein>
<evidence type="ECO:0000313" key="2">
    <source>
        <dbReference type="EMBL" id="PLW42252.1"/>
    </source>
</evidence>
<organism evidence="2 3">
    <name type="scientific">Puccinia coronata f. sp. avenae</name>
    <dbReference type="NCBI Taxonomy" id="200324"/>
    <lineage>
        <taxon>Eukaryota</taxon>
        <taxon>Fungi</taxon>
        <taxon>Dikarya</taxon>
        <taxon>Basidiomycota</taxon>
        <taxon>Pucciniomycotina</taxon>
        <taxon>Pucciniomycetes</taxon>
        <taxon>Pucciniales</taxon>
        <taxon>Pucciniaceae</taxon>
        <taxon>Puccinia</taxon>
    </lineage>
</organism>
<dbReference type="Proteomes" id="UP000235388">
    <property type="component" value="Unassembled WGS sequence"/>
</dbReference>
<keyword evidence="3" id="KW-1185">Reference proteome</keyword>
<feature type="region of interest" description="Disordered" evidence="1">
    <location>
        <begin position="32"/>
        <end position="51"/>
    </location>
</feature>